<accession>A0A0H2SGR6</accession>
<organism evidence="2 3">
    <name type="scientific">Schizopora paradoxa</name>
    <dbReference type="NCBI Taxonomy" id="27342"/>
    <lineage>
        <taxon>Eukaryota</taxon>
        <taxon>Fungi</taxon>
        <taxon>Dikarya</taxon>
        <taxon>Basidiomycota</taxon>
        <taxon>Agaricomycotina</taxon>
        <taxon>Agaricomycetes</taxon>
        <taxon>Hymenochaetales</taxon>
        <taxon>Schizoporaceae</taxon>
        <taxon>Schizopora</taxon>
    </lineage>
</organism>
<protein>
    <recommendedName>
        <fullName evidence="4">Zn(2)-C6 fungal-type domain-containing protein</fullName>
    </recommendedName>
</protein>
<evidence type="ECO:0008006" key="4">
    <source>
        <dbReference type="Google" id="ProtNLM"/>
    </source>
</evidence>
<evidence type="ECO:0000256" key="1">
    <source>
        <dbReference type="SAM" id="MobiDB-lite"/>
    </source>
</evidence>
<feature type="region of interest" description="Disordered" evidence="1">
    <location>
        <begin position="435"/>
        <end position="506"/>
    </location>
</feature>
<dbReference type="EMBL" id="KQ085918">
    <property type="protein sequence ID" value="KLO16296.1"/>
    <property type="molecule type" value="Genomic_DNA"/>
</dbReference>
<proteinExistence type="predicted"/>
<dbReference type="STRING" id="27342.A0A0H2SGR6"/>
<feature type="compositionally biased region" description="Basic and acidic residues" evidence="1">
    <location>
        <begin position="497"/>
        <end position="506"/>
    </location>
</feature>
<evidence type="ECO:0000313" key="3">
    <source>
        <dbReference type="Proteomes" id="UP000053477"/>
    </source>
</evidence>
<dbReference type="AlphaFoldDB" id="A0A0H2SGR6"/>
<reference evidence="2 3" key="1">
    <citation type="submission" date="2015-04" db="EMBL/GenBank/DDBJ databases">
        <title>Complete genome sequence of Schizopora paradoxa KUC8140, a cosmopolitan wood degrader in East Asia.</title>
        <authorList>
            <consortium name="DOE Joint Genome Institute"/>
            <person name="Min B."/>
            <person name="Park H."/>
            <person name="Jang Y."/>
            <person name="Kim J.-J."/>
            <person name="Kim K.H."/>
            <person name="Pangilinan J."/>
            <person name="Lipzen A."/>
            <person name="Riley R."/>
            <person name="Grigoriev I.V."/>
            <person name="Spatafora J.W."/>
            <person name="Choi I.-G."/>
        </authorList>
    </citation>
    <scope>NUCLEOTIDE SEQUENCE [LARGE SCALE GENOMIC DNA]</scope>
    <source>
        <strain evidence="2 3">KUC8140</strain>
    </source>
</reference>
<sequence>MSFGSDALSERALFCLMKRQVRSEYGFWLGRNSVGDEAMKSGNVGDALQTRERFGRTLADDKGVGSAFKDLDARLEGRYATGGGITSYKGKSIGASTFITNLQQPTFSSGEEEKKSSSLPVCCTSSSEMETQRRRLFIHLSALSDDEYEMFVLSLKSVFDIDDTDKSRSSRTMMREADELLLEQRTIGVKEVRAWMKGRYLTVKSDVIDKILCLFSGRPLTRGKEPIISGGQFLAALRLLLHVQNGEEILEGNVFIQVKSATDTRIPPDGAQSAGGATAPVVPLLDPVNEELLVEQTRVGSRRPTGVSAAARTQNLTIIDVQPVKPSQASNFIDLTLAPQPEEVPLDVLTIKKEEEEIVLGLACYEMRDESKDANEHNSTPTGTAQVVHDMKCLNCITNKQERCEGPPQRACNHCTKIRVACDYAQRRTYARTGSRKCKSTVSTRSGSSKRKDRETDDEMPAKKVTKKSGLSFVEIRSAEESEALRSSQRVASNFVRMKDYRKEGP</sequence>
<dbReference type="InParanoid" id="A0A0H2SGR6"/>
<name>A0A0H2SGR6_9AGAM</name>
<dbReference type="OrthoDB" id="2553626at2759"/>
<evidence type="ECO:0000313" key="2">
    <source>
        <dbReference type="EMBL" id="KLO16296.1"/>
    </source>
</evidence>
<keyword evidence="3" id="KW-1185">Reference proteome</keyword>
<gene>
    <name evidence="2" type="ORF">SCHPADRAFT_887917</name>
</gene>
<dbReference type="Proteomes" id="UP000053477">
    <property type="component" value="Unassembled WGS sequence"/>
</dbReference>